<dbReference type="WBParaSite" id="Gr19_v10_g521.t1">
    <property type="protein sequence ID" value="Gr19_v10_g521.t1"/>
    <property type="gene ID" value="Gr19_v10_g521"/>
</dbReference>
<evidence type="ECO:0000313" key="1">
    <source>
        <dbReference type="Proteomes" id="UP000887572"/>
    </source>
</evidence>
<accession>A0A914HW41</accession>
<protein>
    <submittedName>
        <fullName evidence="2">Uncharacterized protein</fullName>
    </submittedName>
</protein>
<organism evidence="1 2">
    <name type="scientific">Globodera rostochiensis</name>
    <name type="common">Golden nematode worm</name>
    <name type="synonym">Heterodera rostochiensis</name>
    <dbReference type="NCBI Taxonomy" id="31243"/>
    <lineage>
        <taxon>Eukaryota</taxon>
        <taxon>Metazoa</taxon>
        <taxon>Ecdysozoa</taxon>
        <taxon>Nematoda</taxon>
        <taxon>Chromadorea</taxon>
        <taxon>Rhabditida</taxon>
        <taxon>Tylenchina</taxon>
        <taxon>Tylenchomorpha</taxon>
        <taxon>Tylenchoidea</taxon>
        <taxon>Heteroderidae</taxon>
        <taxon>Heteroderinae</taxon>
        <taxon>Globodera</taxon>
    </lineage>
</organism>
<proteinExistence type="predicted"/>
<sequence>MNLRLLPCNLKCFNLRQTVTANRICFRTVYTYPITFEHVVFPPSGQLKLPTLPPEPTYDENLEEEKYKTTKRFIDARGPESIHTELIHKQTLLGFSKK</sequence>
<keyword evidence="1" id="KW-1185">Reference proteome</keyword>
<reference evidence="2" key="1">
    <citation type="submission" date="2022-11" db="UniProtKB">
        <authorList>
            <consortium name="WormBaseParasite"/>
        </authorList>
    </citation>
    <scope>IDENTIFICATION</scope>
</reference>
<dbReference type="AlphaFoldDB" id="A0A914HW41"/>
<evidence type="ECO:0000313" key="2">
    <source>
        <dbReference type="WBParaSite" id="Gr19_v10_g521.t1"/>
    </source>
</evidence>
<name>A0A914HW41_GLORO</name>
<dbReference type="Proteomes" id="UP000887572">
    <property type="component" value="Unplaced"/>
</dbReference>